<gene>
    <name evidence="1" type="primary">menG_28</name>
    <name evidence="1" type="ORF">SDC9_207247</name>
</gene>
<dbReference type="InterPro" id="IPR029063">
    <property type="entry name" value="SAM-dependent_MTases_sf"/>
</dbReference>
<dbReference type="AlphaFoldDB" id="A0A645J7W3"/>
<proteinExistence type="predicted"/>
<reference evidence="1" key="1">
    <citation type="submission" date="2019-08" db="EMBL/GenBank/DDBJ databases">
        <authorList>
            <person name="Kucharzyk K."/>
            <person name="Murdoch R.W."/>
            <person name="Higgins S."/>
            <person name="Loffler F."/>
        </authorList>
    </citation>
    <scope>NUCLEOTIDE SEQUENCE</scope>
</reference>
<protein>
    <submittedName>
        <fullName evidence="1">Demethylmenaquinone methyltransferase</fullName>
        <ecNumber evidence="1">2.1.1.163</ecNumber>
    </submittedName>
</protein>
<keyword evidence="1" id="KW-0489">Methyltransferase</keyword>
<dbReference type="EC" id="2.1.1.163" evidence="1"/>
<dbReference type="Pfam" id="PF01209">
    <property type="entry name" value="Ubie_methyltran"/>
    <property type="match status" value="1"/>
</dbReference>
<name>A0A645J7W3_9ZZZZ</name>
<keyword evidence="1" id="KW-0808">Transferase</keyword>
<dbReference type="EMBL" id="VSSQ01133639">
    <property type="protein sequence ID" value="MPN59526.1"/>
    <property type="molecule type" value="Genomic_DNA"/>
</dbReference>
<dbReference type="InterPro" id="IPR004033">
    <property type="entry name" value="UbiE/COQ5_MeTrFase"/>
</dbReference>
<comment type="caution">
    <text evidence="1">The sequence shown here is derived from an EMBL/GenBank/DDBJ whole genome shotgun (WGS) entry which is preliminary data.</text>
</comment>
<dbReference type="GO" id="GO:0043770">
    <property type="term" value="F:demethylmenaquinone methyltransferase activity"/>
    <property type="evidence" value="ECO:0007669"/>
    <property type="project" value="UniProtKB-EC"/>
</dbReference>
<dbReference type="GO" id="GO:0032259">
    <property type="term" value="P:methylation"/>
    <property type="evidence" value="ECO:0007669"/>
    <property type="project" value="UniProtKB-KW"/>
</dbReference>
<dbReference type="PROSITE" id="PS51608">
    <property type="entry name" value="SAM_MT_UBIE"/>
    <property type="match status" value="1"/>
</dbReference>
<sequence length="93" mass="10735">MKSNGILAILEFATPKNFVWRTLFNTYFSVVLPVIGRLVSKDTWAYRYLPESVKEFPQYETFCSEIEKRGFKIINFKPLTGGVAVLYFAEKLG</sequence>
<accession>A0A645J7W3</accession>
<evidence type="ECO:0000313" key="1">
    <source>
        <dbReference type="EMBL" id="MPN59526.1"/>
    </source>
</evidence>
<dbReference type="SUPFAM" id="SSF53335">
    <property type="entry name" value="S-adenosyl-L-methionine-dependent methyltransferases"/>
    <property type="match status" value="1"/>
</dbReference>
<dbReference type="Gene3D" id="3.40.50.150">
    <property type="entry name" value="Vaccinia Virus protein VP39"/>
    <property type="match status" value="1"/>
</dbReference>
<organism evidence="1">
    <name type="scientific">bioreactor metagenome</name>
    <dbReference type="NCBI Taxonomy" id="1076179"/>
    <lineage>
        <taxon>unclassified sequences</taxon>
        <taxon>metagenomes</taxon>
        <taxon>ecological metagenomes</taxon>
    </lineage>
</organism>